<proteinExistence type="predicted"/>
<name>A0A9N7VW94_PLEPL</name>
<organism evidence="2 3">
    <name type="scientific">Pleuronectes platessa</name>
    <name type="common">European plaice</name>
    <dbReference type="NCBI Taxonomy" id="8262"/>
    <lineage>
        <taxon>Eukaryota</taxon>
        <taxon>Metazoa</taxon>
        <taxon>Chordata</taxon>
        <taxon>Craniata</taxon>
        <taxon>Vertebrata</taxon>
        <taxon>Euteleostomi</taxon>
        <taxon>Actinopterygii</taxon>
        <taxon>Neopterygii</taxon>
        <taxon>Teleostei</taxon>
        <taxon>Neoteleostei</taxon>
        <taxon>Acanthomorphata</taxon>
        <taxon>Carangaria</taxon>
        <taxon>Pleuronectiformes</taxon>
        <taxon>Pleuronectoidei</taxon>
        <taxon>Pleuronectidae</taxon>
        <taxon>Pleuronectes</taxon>
    </lineage>
</organism>
<reference evidence="2" key="1">
    <citation type="submission" date="2020-03" db="EMBL/GenBank/DDBJ databases">
        <authorList>
            <person name="Weist P."/>
        </authorList>
    </citation>
    <scope>NUCLEOTIDE SEQUENCE</scope>
</reference>
<dbReference type="AlphaFoldDB" id="A0A9N7VW94"/>
<accession>A0A9N7VW94</accession>
<evidence type="ECO:0000313" key="2">
    <source>
        <dbReference type="EMBL" id="CAB1456353.1"/>
    </source>
</evidence>
<evidence type="ECO:0000256" key="1">
    <source>
        <dbReference type="SAM" id="MobiDB-lite"/>
    </source>
</evidence>
<protein>
    <submittedName>
        <fullName evidence="2">Uncharacterized protein</fullName>
    </submittedName>
</protein>
<evidence type="ECO:0000313" key="3">
    <source>
        <dbReference type="Proteomes" id="UP001153269"/>
    </source>
</evidence>
<dbReference type="Proteomes" id="UP001153269">
    <property type="component" value="Unassembled WGS sequence"/>
</dbReference>
<feature type="region of interest" description="Disordered" evidence="1">
    <location>
        <begin position="1"/>
        <end position="20"/>
    </location>
</feature>
<comment type="caution">
    <text evidence="2">The sequence shown here is derived from an EMBL/GenBank/DDBJ whole genome shotgun (WGS) entry which is preliminary data.</text>
</comment>
<dbReference type="EMBL" id="CADEAL010004293">
    <property type="protein sequence ID" value="CAB1456353.1"/>
    <property type="molecule type" value="Genomic_DNA"/>
</dbReference>
<gene>
    <name evidence="2" type="ORF">PLEPLA_LOCUS44137</name>
</gene>
<keyword evidence="3" id="KW-1185">Reference proteome</keyword>
<sequence length="120" mass="13462">MERGSGEATRSQPPGNKNRGVAGLAEGWWLVSEGVLDPVKHLECHPSPSHTAGRAAYLPLLLPAHRRDRRETIRVLKRAEACFSKLFKRERPPTEFLLNPVNISECKQPIELFILSLIEA</sequence>